<protein>
    <submittedName>
        <fullName evidence="2">Uncharacterized protein</fullName>
    </submittedName>
</protein>
<keyword evidence="1" id="KW-1133">Transmembrane helix</keyword>
<feature type="transmembrane region" description="Helical" evidence="1">
    <location>
        <begin position="31"/>
        <end position="52"/>
    </location>
</feature>
<dbReference type="EMBL" id="VSSQ01068444">
    <property type="protein sequence ID" value="MPN20635.1"/>
    <property type="molecule type" value="Genomic_DNA"/>
</dbReference>
<gene>
    <name evidence="2" type="ORF">SDC9_168014</name>
</gene>
<keyword evidence="1" id="KW-0812">Transmembrane</keyword>
<accession>A0A645G1X5</accession>
<comment type="caution">
    <text evidence="2">The sequence shown here is derived from an EMBL/GenBank/DDBJ whole genome shotgun (WGS) entry which is preliminary data.</text>
</comment>
<keyword evidence="1" id="KW-0472">Membrane</keyword>
<name>A0A645G1X5_9ZZZZ</name>
<dbReference type="AlphaFoldDB" id="A0A645G1X5"/>
<evidence type="ECO:0000313" key="2">
    <source>
        <dbReference type="EMBL" id="MPN20635.1"/>
    </source>
</evidence>
<proteinExistence type="predicted"/>
<sequence length="81" mass="9202">MLNEIVFSRLKGCDTPASSSLALISIRRKSLYIAIVSQGNSYLLLIYQILFIELFGGLSYFAPSLISIDLLYFQQLIFNYI</sequence>
<reference evidence="2" key="1">
    <citation type="submission" date="2019-08" db="EMBL/GenBank/DDBJ databases">
        <authorList>
            <person name="Kucharzyk K."/>
            <person name="Murdoch R.W."/>
            <person name="Higgins S."/>
            <person name="Loffler F."/>
        </authorList>
    </citation>
    <scope>NUCLEOTIDE SEQUENCE</scope>
</reference>
<evidence type="ECO:0000256" key="1">
    <source>
        <dbReference type="SAM" id="Phobius"/>
    </source>
</evidence>
<organism evidence="2">
    <name type="scientific">bioreactor metagenome</name>
    <dbReference type="NCBI Taxonomy" id="1076179"/>
    <lineage>
        <taxon>unclassified sequences</taxon>
        <taxon>metagenomes</taxon>
        <taxon>ecological metagenomes</taxon>
    </lineage>
</organism>